<protein>
    <recommendedName>
        <fullName evidence="2">DUF1833 domain-containing protein</fullName>
    </recommendedName>
</protein>
<dbReference type="AlphaFoldDB" id="A0A0F9M093"/>
<comment type="caution">
    <text evidence="1">The sequence shown here is derived from an EMBL/GenBank/DDBJ whole genome shotgun (WGS) entry which is preliminary data.</text>
</comment>
<evidence type="ECO:0008006" key="2">
    <source>
        <dbReference type="Google" id="ProtNLM"/>
    </source>
</evidence>
<proteinExistence type="predicted"/>
<dbReference type="Pfam" id="PF08875">
    <property type="entry name" value="DUF1833"/>
    <property type="match status" value="1"/>
</dbReference>
<dbReference type="InterPro" id="IPR014974">
    <property type="entry name" value="DUF1833"/>
</dbReference>
<dbReference type="EMBL" id="LAZR01009875">
    <property type="protein sequence ID" value="KKM70120.1"/>
    <property type="molecule type" value="Genomic_DNA"/>
</dbReference>
<name>A0A0F9M093_9ZZZZ</name>
<accession>A0A0F9M093</accession>
<evidence type="ECO:0000313" key="1">
    <source>
        <dbReference type="EMBL" id="KKM70120.1"/>
    </source>
</evidence>
<gene>
    <name evidence="1" type="ORF">LCGC14_1443930</name>
</gene>
<sequence length="157" mass="17424">MSRSPSSTFIQAINAQDTNEVFLILIEITHVDTGLILRVTSDAVDTVSNGNTYVHFPFKLTLPDDTTDEMPSAQLVIDNVDRTLLNALRSISTPPVVNIKIVLASDPDTVEVDLSGFDLSNVSYDQQSITGRLQFKTYIMEPFPGERFNPNEFPALF</sequence>
<organism evidence="1">
    <name type="scientific">marine sediment metagenome</name>
    <dbReference type="NCBI Taxonomy" id="412755"/>
    <lineage>
        <taxon>unclassified sequences</taxon>
        <taxon>metagenomes</taxon>
        <taxon>ecological metagenomes</taxon>
    </lineage>
</organism>
<reference evidence="1" key="1">
    <citation type="journal article" date="2015" name="Nature">
        <title>Complex archaea that bridge the gap between prokaryotes and eukaryotes.</title>
        <authorList>
            <person name="Spang A."/>
            <person name="Saw J.H."/>
            <person name="Jorgensen S.L."/>
            <person name="Zaremba-Niedzwiedzka K."/>
            <person name="Martijn J."/>
            <person name="Lind A.E."/>
            <person name="van Eijk R."/>
            <person name="Schleper C."/>
            <person name="Guy L."/>
            <person name="Ettema T.J."/>
        </authorList>
    </citation>
    <scope>NUCLEOTIDE SEQUENCE</scope>
</reference>